<feature type="domain" description="Nudix hydrolase" evidence="2">
    <location>
        <begin position="31"/>
        <end position="183"/>
    </location>
</feature>
<comment type="caution">
    <text evidence="3">The sequence shown here is derived from an EMBL/GenBank/DDBJ whole genome shotgun (WGS) entry which is preliminary data.</text>
</comment>
<gene>
    <name evidence="3" type="ORF">JE024_39730</name>
</gene>
<accession>A0ABS2V4B1</accession>
<dbReference type="InterPro" id="IPR015797">
    <property type="entry name" value="NUDIX_hydrolase-like_dom_sf"/>
</dbReference>
<dbReference type="Pfam" id="PF00293">
    <property type="entry name" value="NUDIX"/>
    <property type="match status" value="1"/>
</dbReference>
<sequence length="187" mass="20169">MSHAVTELHHGEFIGSGRRWPRRDSSPPVLPALPPEGADGRTDIVKRNALGGDELVLIKRTKPGREPYWVTVGGGVEADDATIEAALRREVFEELGGKLERAELIDLITDELEDGVGVQRIFATRPESTDLAARAGTGFANPERGGYVPLIVEVVRELTLMPPQLAAFIAASTDAIVSVLDTPIREA</sequence>
<keyword evidence="4" id="KW-1185">Reference proteome</keyword>
<dbReference type="Gene3D" id="3.90.79.10">
    <property type="entry name" value="Nucleoside Triphosphate Pyrophosphohydrolase"/>
    <property type="match status" value="1"/>
</dbReference>
<protein>
    <submittedName>
        <fullName evidence="3">NUDIX domain-containing protein</fullName>
    </submittedName>
</protein>
<name>A0ABS2V4B1_9ACTN</name>
<dbReference type="Proteomes" id="UP000664109">
    <property type="component" value="Unassembled WGS sequence"/>
</dbReference>
<organism evidence="3 4">
    <name type="scientific">Streptomyces zhihengii</name>
    <dbReference type="NCBI Taxonomy" id="1818004"/>
    <lineage>
        <taxon>Bacteria</taxon>
        <taxon>Bacillati</taxon>
        <taxon>Actinomycetota</taxon>
        <taxon>Actinomycetes</taxon>
        <taxon>Kitasatosporales</taxon>
        <taxon>Streptomycetaceae</taxon>
        <taxon>Streptomyces</taxon>
    </lineage>
</organism>
<dbReference type="InterPro" id="IPR000086">
    <property type="entry name" value="NUDIX_hydrolase_dom"/>
</dbReference>
<feature type="region of interest" description="Disordered" evidence="1">
    <location>
        <begin position="16"/>
        <end position="41"/>
    </location>
</feature>
<dbReference type="EMBL" id="JAFEJA010000003">
    <property type="protein sequence ID" value="MBM9624665.1"/>
    <property type="molecule type" value="Genomic_DNA"/>
</dbReference>
<evidence type="ECO:0000313" key="3">
    <source>
        <dbReference type="EMBL" id="MBM9624665.1"/>
    </source>
</evidence>
<proteinExistence type="predicted"/>
<dbReference type="SUPFAM" id="SSF55811">
    <property type="entry name" value="Nudix"/>
    <property type="match status" value="1"/>
</dbReference>
<keyword evidence="3" id="KW-0614">Plasmid</keyword>
<reference evidence="3 4" key="1">
    <citation type="journal article" date="2016" name="Arch. Microbiol.">
        <title>Streptomyces zhihengii sp. nov., isolated from rhizospheric soil of Psammosilene tunicoides.</title>
        <authorList>
            <person name="Huang M.J."/>
            <person name="Fei J.J."/>
            <person name="Salam N."/>
            <person name="Kim C.J."/>
            <person name="Hozzein W.N."/>
            <person name="Xiao M."/>
            <person name="Huang H.Q."/>
            <person name="Li W.J."/>
        </authorList>
    </citation>
    <scope>NUCLEOTIDE SEQUENCE [LARGE SCALE GENOMIC DNA]</scope>
    <source>
        <strain evidence="3 4">YIM T102</strain>
    </source>
</reference>
<evidence type="ECO:0000313" key="4">
    <source>
        <dbReference type="Proteomes" id="UP000664109"/>
    </source>
</evidence>
<geneLocation type="plasmid" evidence="3">
    <name>unnamed1</name>
</geneLocation>
<evidence type="ECO:0000256" key="1">
    <source>
        <dbReference type="SAM" id="MobiDB-lite"/>
    </source>
</evidence>
<evidence type="ECO:0000259" key="2">
    <source>
        <dbReference type="PROSITE" id="PS51462"/>
    </source>
</evidence>
<dbReference type="PROSITE" id="PS51462">
    <property type="entry name" value="NUDIX"/>
    <property type="match status" value="1"/>
</dbReference>